<accession>A0A0V0QQG9</accession>
<comment type="caution">
    <text evidence="2">The sequence shown here is derived from an EMBL/GenBank/DDBJ whole genome shotgun (WGS) entry which is preliminary data.</text>
</comment>
<dbReference type="InParanoid" id="A0A0V0QQG9"/>
<dbReference type="OrthoDB" id="290707at2759"/>
<dbReference type="Proteomes" id="UP000054937">
    <property type="component" value="Unassembled WGS sequence"/>
</dbReference>
<evidence type="ECO:0000313" key="3">
    <source>
        <dbReference type="Proteomes" id="UP000054937"/>
    </source>
</evidence>
<evidence type="ECO:0000313" key="2">
    <source>
        <dbReference type="EMBL" id="KRX04375.1"/>
    </source>
</evidence>
<evidence type="ECO:0000256" key="1">
    <source>
        <dbReference type="SAM" id="Coils"/>
    </source>
</evidence>
<dbReference type="AlphaFoldDB" id="A0A0V0QQG9"/>
<keyword evidence="1" id="KW-0175">Coiled coil</keyword>
<dbReference type="EMBL" id="LDAU01000118">
    <property type="protein sequence ID" value="KRX04375.1"/>
    <property type="molecule type" value="Genomic_DNA"/>
</dbReference>
<proteinExistence type="predicted"/>
<organism evidence="2 3">
    <name type="scientific">Pseudocohnilembus persalinus</name>
    <name type="common">Ciliate</name>
    <dbReference type="NCBI Taxonomy" id="266149"/>
    <lineage>
        <taxon>Eukaryota</taxon>
        <taxon>Sar</taxon>
        <taxon>Alveolata</taxon>
        <taxon>Ciliophora</taxon>
        <taxon>Intramacronucleata</taxon>
        <taxon>Oligohymenophorea</taxon>
        <taxon>Scuticociliatia</taxon>
        <taxon>Philasterida</taxon>
        <taxon>Pseudocohnilembidae</taxon>
        <taxon>Pseudocohnilembus</taxon>
    </lineage>
</organism>
<sequence>MESIKNNQQNIQEQDELKFEFDSQTILTPPEKEGYEYLQRIYKFKGQDTQYQDKYVCLKQQVNIKEKDDIDRLQKIECNCEICIKENNKDSDSGSQFRKQLFKHDPEFLNLLEQSDYYKGYQKKQPNQNKLNLQKLNRAQQREKCLNDYDLNYLMQRLQPPNKQIQSLRIKVPETIFFSKWEIVLAVYTMKNGHLRFIRQRDKLVFQELRKFMTEKRSQYKINVIQNIEANINNPEIPDECKKQDIQFLESLQKDKQQNFKNNKEKLQFQIEENNKAEAVFIKTFREKEFINEQNPKDIKQKFINTKTILYEQEFINLMNKRKIDSVWQNVLYIQNYIPVKKNKYDPFKIQFDLIYDQDEYLFKRSQTIISIMNGGISSGSKNYISHDFEIDFEEKLLMINPFEYAKYLTYKMINYVKCFYQSQILKMQVYWIIDDNQEVYLQDVQNLEKSDEIFQNNDELDYKTITQKLTQQAESILNIPDKKEEQFRKIERQEIERLFSDLIKEKEIQKIKERLEMRNQKKTDENREIEQKLQSILNHNQPIQELEKYVLGAQENKTKKKKFKYNPDLLKSKHPNSSEYNFYQKNVTYQSQLDFQNKKDSAQIFDLNFRAPCYRNLYSLPFKIYLF</sequence>
<name>A0A0V0QQG9_PSEPJ</name>
<dbReference type="OMA" id="DEQTHVR"/>
<gene>
    <name evidence="2" type="ORF">PPERSA_05636</name>
</gene>
<keyword evidence="3" id="KW-1185">Reference proteome</keyword>
<reference evidence="2 3" key="1">
    <citation type="journal article" date="2015" name="Sci. Rep.">
        <title>Genome of the facultative scuticociliatosis pathogen Pseudocohnilembus persalinus provides insight into its virulence through horizontal gene transfer.</title>
        <authorList>
            <person name="Xiong J."/>
            <person name="Wang G."/>
            <person name="Cheng J."/>
            <person name="Tian M."/>
            <person name="Pan X."/>
            <person name="Warren A."/>
            <person name="Jiang C."/>
            <person name="Yuan D."/>
            <person name="Miao W."/>
        </authorList>
    </citation>
    <scope>NUCLEOTIDE SEQUENCE [LARGE SCALE GENOMIC DNA]</scope>
    <source>
        <strain evidence="2">36N120E</strain>
    </source>
</reference>
<feature type="coiled-coil region" evidence="1">
    <location>
        <begin position="506"/>
        <end position="540"/>
    </location>
</feature>
<protein>
    <submittedName>
        <fullName evidence="2">Uncharacterized protein</fullName>
    </submittedName>
</protein>